<sequence>MMEGGSSIAGVESRARELRRRAANRRRTGIDILSSSSPVQTLSLPQLFYAKQETHQIQMELIDIQSQHNAALTYCDQQFVVEKNARQLRKGIGVTQLQLRQKTEELDELQRRVLRLSSTLHDSSDEKTFAKKKLNNQEEIRKQQLQAKPCRHCRRRYLPGILIAHEDDCAETNQLGGKLESSSGYSKSVSFGRKAPVITAFVSQPPRNLRVDLKTITHNALTILWDPPIFTGSNAVFDYELNYSVCLSKIKLGEVQRHYDSQPPLRLSRWCLLNPIPSNYYRLTGLSADKEYGEFSICAITVAGKSEKSNTLELVQTLPAVPPTIPLFFCVGVVTATSITLTWMEPMDDGGNSIQDYEVIFSEAVIKLDNVDDRGKGWLNVSEIEYKPRRIRTMSSGTSLTIVNLLSGVEHLNFQVRAVSTEGIQGDYCESIKSIFTIGKALTNLILYGTQTNTSILLGLAPGNEFKLLDELQAAVNSRSRTVDSQFLSGFMQRYERHHYIEQVSRFILSMYPDLEVKVNNIVHRGDLILLREEGITDQEVEPSPIQQATKRKRFEDLTGEEKVAERRRQFHFRIAEIRADQKKSEYNVQWCKDRQIDLVALIRAAETRILEKQAELERARMFKGPQMDSDVLENGLQRFFTKELVVALEDEIEIDQLYILDTKAEIVKVENYLRADIKRRDILMKRLKERQEALELFDNNPDYAETATGTAATLAKLRGGVLCRAFAAFVSNRQEAHETRRKMRTAINRLVNHRLKSTIQRWREVAKFLTRTSNGIGEIYGIGSVGLLNAALGRDDLMIEAQKLLHDLRSTGSSLQDTRWTTEQQVAAKNECSTSKVDLELEQSREQNKKYYPFILEGDAKMNLQDYEDALRLYDIVVNNETWMQQMTEAQRIQLQLKIGNATFRLEKYEQALTIFNRASVVANRMGLRYEEGSAVLRVADTQHVLRSLRMSIESYERALLLFEAVRDAQGELACYRGLQHVYERLEDREMIEFNKLHADDIEFVLTKKLSSAGQKINKLQQRLVGAGAESSCQIALERVGPIVPRLRRERVQRKLDIREEMKLVASLEKLLAEKKVLLAKGEDDLKRALASDSSQVDSTVINGSGARYELGDFKSKLVKLMGSVKAGEEQIGKDITNAKIRISNAEDEIKGLEEELAVETGALMRKVVSREKLRCFRFNATNEGLKNVVGTASHGITTCFASAGVNGFVFDFLSGACLAQAVGDPQQYHLGDPTGHQAQILCVYYIGHRIYTGSVDSSLGVWEVKNESIGGVSCSLVRMLTDFDAAVVSLVADTQWFACSCSDCDVFVFDVESLATVAHIITAHDKTVTTLSVHSAKLSLTTGGADHKIKVWEVGQASQYTTRRNVKSVWSLEAERRGDEFFNGHLVPVTCVRRVASEIVSGDVSGRVLVWNLDADNKLLRICNVHRDVAVTCLQFDATRIVSGASNGQICVIDFATGNLIQTLHAHEDRVLDLQFDRTRLISMSADAKVQLWFWQTRDGIGADRKKYHILGAGETLRSLSLMYRTSVQKLLHWNSISDSTKIYLGQKLIVEIDANASASDELKTLDLSYSVKFGKLSYEYLDFVASNKTKSKDVESQWAAQRLAMLAKEYFPSLDDEVDNTTKEKEDDDADAEDESESDDDIDPIVEEEQEQEQEQE</sequence>
<dbReference type="InterPro" id="IPR003961">
    <property type="entry name" value="FN3_dom"/>
</dbReference>
<dbReference type="CDD" id="cd00063">
    <property type="entry name" value="FN3"/>
    <property type="match status" value="2"/>
</dbReference>
<feature type="repeat" description="WD" evidence="3">
    <location>
        <begin position="1466"/>
        <end position="1495"/>
    </location>
</feature>
<feature type="compositionally biased region" description="Acidic residues" evidence="5">
    <location>
        <begin position="1629"/>
        <end position="1660"/>
    </location>
</feature>
<evidence type="ECO:0000313" key="8">
    <source>
        <dbReference type="EMBL" id="KAK1947379.1"/>
    </source>
</evidence>
<keyword evidence="2" id="KW-0677">Repeat</keyword>
<proteinExistence type="predicted"/>
<dbReference type="PANTHER" id="PTHR19848">
    <property type="entry name" value="WD40 REPEAT PROTEIN"/>
    <property type="match status" value="1"/>
</dbReference>
<dbReference type="InterPro" id="IPR019775">
    <property type="entry name" value="WD40_repeat_CS"/>
</dbReference>
<dbReference type="PANTHER" id="PTHR19848:SF8">
    <property type="entry name" value="F-BOX AND WD REPEAT DOMAIN CONTAINING 7"/>
    <property type="match status" value="1"/>
</dbReference>
<dbReference type="Pfam" id="PF00400">
    <property type="entry name" value="WD40"/>
    <property type="match status" value="1"/>
</dbReference>
<evidence type="ECO:0000256" key="2">
    <source>
        <dbReference type="ARBA" id="ARBA00022737"/>
    </source>
</evidence>
<reference evidence="8" key="1">
    <citation type="submission" date="2023-08" db="EMBL/GenBank/DDBJ databases">
        <title>Reference Genome Resource for the Citrus Pathogen Phytophthora citrophthora.</title>
        <authorList>
            <person name="Moller H."/>
            <person name="Coetzee B."/>
            <person name="Rose L.J."/>
            <person name="Van Niekerk J.M."/>
        </authorList>
    </citation>
    <scope>NUCLEOTIDE SEQUENCE</scope>
    <source>
        <strain evidence="8">STE-U-9442</strain>
    </source>
</reference>
<dbReference type="SMART" id="SM00320">
    <property type="entry name" value="WD40"/>
    <property type="match status" value="6"/>
</dbReference>
<feature type="coiled-coil region" evidence="4">
    <location>
        <begin position="1137"/>
        <end position="1164"/>
    </location>
</feature>
<dbReference type="PROSITE" id="PS50853">
    <property type="entry name" value="FN3"/>
    <property type="match status" value="1"/>
</dbReference>
<dbReference type="PROSITE" id="PS50082">
    <property type="entry name" value="WD_REPEATS_2"/>
    <property type="match status" value="2"/>
</dbReference>
<dbReference type="Proteomes" id="UP001259832">
    <property type="component" value="Unassembled WGS sequence"/>
</dbReference>
<evidence type="ECO:0000256" key="5">
    <source>
        <dbReference type="SAM" id="MobiDB-lite"/>
    </source>
</evidence>
<dbReference type="SUPFAM" id="SSF54106">
    <property type="entry name" value="LysM domain"/>
    <property type="match status" value="1"/>
</dbReference>
<dbReference type="InterPro" id="IPR013783">
    <property type="entry name" value="Ig-like_fold"/>
</dbReference>
<dbReference type="CDD" id="cd00118">
    <property type="entry name" value="LysM"/>
    <property type="match status" value="1"/>
</dbReference>
<evidence type="ECO:0000259" key="7">
    <source>
        <dbReference type="PROSITE" id="PS51782"/>
    </source>
</evidence>
<evidence type="ECO:0000313" key="9">
    <source>
        <dbReference type="Proteomes" id="UP001259832"/>
    </source>
</evidence>
<dbReference type="InterPro" id="IPR015943">
    <property type="entry name" value="WD40/YVTN_repeat-like_dom_sf"/>
</dbReference>
<dbReference type="Gene3D" id="2.130.10.10">
    <property type="entry name" value="YVTN repeat-like/Quinoprotein amine dehydrogenase"/>
    <property type="match status" value="1"/>
</dbReference>
<dbReference type="PROSITE" id="PS51782">
    <property type="entry name" value="LYSM"/>
    <property type="match status" value="1"/>
</dbReference>
<protein>
    <submittedName>
        <fullName evidence="8">F-box/WD repeat-containing protein 7</fullName>
    </submittedName>
</protein>
<dbReference type="PROSITE" id="PS00678">
    <property type="entry name" value="WD_REPEATS_1"/>
    <property type="match status" value="2"/>
</dbReference>
<keyword evidence="1 3" id="KW-0853">WD repeat</keyword>
<dbReference type="InterPro" id="IPR011990">
    <property type="entry name" value="TPR-like_helical_dom_sf"/>
</dbReference>
<dbReference type="InterPro" id="IPR036779">
    <property type="entry name" value="LysM_dom_sf"/>
</dbReference>
<name>A0AAD9LUM7_9STRA</name>
<keyword evidence="9" id="KW-1185">Reference proteome</keyword>
<accession>A0AAD9LUM7</accession>
<dbReference type="Pfam" id="PF01476">
    <property type="entry name" value="LysM"/>
    <property type="match status" value="1"/>
</dbReference>
<dbReference type="PROSITE" id="PS50294">
    <property type="entry name" value="WD_REPEATS_REGION"/>
    <property type="match status" value="1"/>
</dbReference>
<evidence type="ECO:0000256" key="4">
    <source>
        <dbReference type="SAM" id="Coils"/>
    </source>
</evidence>
<feature type="coiled-coil region" evidence="4">
    <location>
        <begin position="92"/>
        <end position="126"/>
    </location>
</feature>
<keyword evidence="4" id="KW-0175">Coiled coil</keyword>
<dbReference type="SUPFAM" id="SSF49265">
    <property type="entry name" value="Fibronectin type III"/>
    <property type="match status" value="1"/>
</dbReference>
<evidence type="ECO:0000259" key="6">
    <source>
        <dbReference type="PROSITE" id="PS50853"/>
    </source>
</evidence>
<feature type="region of interest" description="Disordered" evidence="5">
    <location>
        <begin position="1618"/>
        <end position="1660"/>
    </location>
</feature>
<dbReference type="Gene3D" id="1.25.40.10">
    <property type="entry name" value="Tetratricopeptide repeat domain"/>
    <property type="match status" value="1"/>
</dbReference>
<dbReference type="Gene3D" id="2.60.40.10">
    <property type="entry name" value="Immunoglobulins"/>
    <property type="match status" value="2"/>
</dbReference>
<dbReference type="SMART" id="SM00257">
    <property type="entry name" value="LysM"/>
    <property type="match status" value="1"/>
</dbReference>
<evidence type="ECO:0000256" key="3">
    <source>
        <dbReference type="PROSITE-ProRule" id="PRU00221"/>
    </source>
</evidence>
<dbReference type="SUPFAM" id="SSF48452">
    <property type="entry name" value="TPR-like"/>
    <property type="match status" value="1"/>
</dbReference>
<dbReference type="Gene3D" id="3.10.350.10">
    <property type="entry name" value="LysM domain"/>
    <property type="match status" value="1"/>
</dbReference>
<gene>
    <name evidence="8" type="ORF">P3T76_001389</name>
</gene>
<dbReference type="SUPFAM" id="SSF50978">
    <property type="entry name" value="WD40 repeat-like"/>
    <property type="match status" value="1"/>
</dbReference>
<organism evidence="8 9">
    <name type="scientific">Phytophthora citrophthora</name>
    <dbReference type="NCBI Taxonomy" id="4793"/>
    <lineage>
        <taxon>Eukaryota</taxon>
        <taxon>Sar</taxon>
        <taxon>Stramenopiles</taxon>
        <taxon>Oomycota</taxon>
        <taxon>Peronosporomycetes</taxon>
        <taxon>Peronosporales</taxon>
        <taxon>Peronosporaceae</taxon>
        <taxon>Phytophthora</taxon>
    </lineage>
</organism>
<dbReference type="SMART" id="SM00060">
    <property type="entry name" value="FN3"/>
    <property type="match status" value="2"/>
</dbReference>
<feature type="domain" description="LysM" evidence="7">
    <location>
        <begin position="1509"/>
        <end position="1553"/>
    </location>
</feature>
<dbReference type="InterPro" id="IPR001680">
    <property type="entry name" value="WD40_rpt"/>
</dbReference>
<dbReference type="InterPro" id="IPR036116">
    <property type="entry name" value="FN3_sf"/>
</dbReference>
<dbReference type="InterPro" id="IPR036322">
    <property type="entry name" value="WD40_repeat_dom_sf"/>
</dbReference>
<dbReference type="InterPro" id="IPR018392">
    <property type="entry name" value="LysM"/>
</dbReference>
<dbReference type="Pfam" id="PF00041">
    <property type="entry name" value="fn3"/>
    <property type="match status" value="1"/>
</dbReference>
<feature type="repeat" description="WD" evidence="3">
    <location>
        <begin position="1323"/>
        <end position="1364"/>
    </location>
</feature>
<feature type="domain" description="Fibronectin type-III" evidence="6">
    <location>
        <begin position="322"/>
        <end position="441"/>
    </location>
</feature>
<dbReference type="EMBL" id="JASMQC010000002">
    <property type="protein sequence ID" value="KAK1947379.1"/>
    <property type="molecule type" value="Genomic_DNA"/>
</dbReference>
<comment type="caution">
    <text evidence="8">The sequence shown here is derived from an EMBL/GenBank/DDBJ whole genome shotgun (WGS) entry which is preliminary data.</text>
</comment>
<evidence type="ECO:0000256" key="1">
    <source>
        <dbReference type="ARBA" id="ARBA00022574"/>
    </source>
</evidence>